<dbReference type="EMBL" id="CP002838">
    <property type="protein sequence ID" value="AEM38777.1"/>
    <property type="molecule type" value="Genomic_DNA"/>
</dbReference>
<organism evidence="6 7">
    <name type="scientific">Pyrolobus fumarii (strain DSM 11204 / 1A)</name>
    <dbReference type="NCBI Taxonomy" id="694429"/>
    <lineage>
        <taxon>Archaea</taxon>
        <taxon>Thermoproteota</taxon>
        <taxon>Thermoprotei</taxon>
        <taxon>Desulfurococcales</taxon>
        <taxon>Pyrodictiaceae</taxon>
        <taxon>Pyrolobus</taxon>
    </lineage>
</organism>
<keyword evidence="3 5" id="KW-0687">Ribonucleoprotein</keyword>
<dbReference type="STRING" id="694429.Pyrfu_0908"/>
<evidence type="ECO:0000256" key="5">
    <source>
        <dbReference type="HAMAP-Rule" id="MF_00256"/>
    </source>
</evidence>
<dbReference type="InterPro" id="IPR020925">
    <property type="entry name" value="Ribosomal_eL15_CS"/>
</dbReference>
<keyword evidence="2 5" id="KW-0689">Ribosomal protein</keyword>
<sequence>MAHGLYHYLREMWKKRWDDPELARLWKQRLLQWRREPSVVRIDKPTRLDRARALGYKAKPGIIVVRVRVRKGGLNRPRPNKGRRPKRMGVYGYAPAKSTRLIAEERAARKYPNLEVLNSYYVGEDGLYKWYEVILVDPHHPAICRDHELGWICSPKHRGRVFRGLTSAGKKMRGLRKSRGLRGTIKYKWKKKQKERELKKRHEASRGARLIAPDEIREKYHKGDLQ</sequence>
<dbReference type="PANTHER" id="PTHR11847">
    <property type="entry name" value="RIBOSOMAL PROTEIN L15"/>
    <property type="match status" value="1"/>
</dbReference>
<dbReference type="Pfam" id="PF00827">
    <property type="entry name" value="Ribosomal_L15e"/>
    <property type="match status" value="1"/>
</dbReference>
<dbReference type="GO" id="GO:0022625">
    <property type="term" value="C:cytosolic large ribosomal subunit"/>
    <property type="evidence" value="ECO:0007669"/>
    <property type="project" value="TreeGrafter"/>
</dbReference>
<reference evidence="6 7" key="1">
    <citation type="journal article" date="2011" name="Stand. Genomic Sci.">
        <title>Complete genome sequence of the hyperthermophilic chemolithoautotroph Pyrolobus fumarii type strain (1A).</title>
        <authorList>
            <person name="Anderson I."/>
            <person name="Goker M."/>
            <person name="Nolan M."/>
            <person name="Lucas S."/>
            <person name="Hammon N."/>
            <person name="Deshpande S."/>
            <person name="Cheng J.F."/>
            <person name="Tapia R."/>
            <person name="Han C."/>
            <person name="Goodwin L."/>
            <person name="Pitluck S."/>
            <person name="Huntemann M."/>
            <person name="Liolios K."/>
            <person name="Ivanova N."/>
            <person name="Pagani I."/>
            <person name="Mavromatis K."/>
            <person name="Ovchinikova G."/>
            <person name="Pati A."/>
            <person name="Chen A."/>
            <person name="Palaniappan K."/>
            <person name="Land M."/>
            <person name="Hauser L."/>
            <person name="Brambilla E.M."/>
            <person name="Huber H."/>
            <person name="Yasawong M."/>
            <person name="Rohde M."/>
            <person name="Spring S."/>
            <person name="Abt B."/>
            <person name="Sikorski J."/>
            <person name="Wirth R."/>
            <person name="Detter J.C."/>
            <person name="Woyke T."/>
            <person name="Bristow J."/>
            <person name="Eisen J.A."/>
            <person name="Markowitz V."/>
            <person name="Hugenholtz P."/>
            <person name="Kyrpides N.C."/>
            <person name="Klenk H.P."/>
            <person name="Lapidus A."/>
        </authorList>
    </citation>
    <scope>NUCLEOTIDE SEQUENCE [LARGE SCALE GENOMIC DNA]</scope>
    <source>
        <strain evidence="7">DSM 11204 / 1A</strain>
    </source>
</reference>
<dbReference type="Gene3D" id="3.40.1120.10">
    <property type="entry name" value="Ribosomal protein l15e"/>
    <property type="match status" value="1"/>
</dbReference>
<dbReference type="PANTHER" id="PTHR11847:SF4">
    <property type="entry name" value="LARGE RIBOSOMAL SUBUNIT PROTEIN EL15"/>
    <property type="match status" value="1"/>
</dbReference>
<dbReference type="InterPro" id="IPR000439">
    <property type="entry name" value="Ribosomal_eL15"/>
</dbReference>
<dbReference type="KEGG" id="pfm:Pyrfu_0908"/>
<dbReference type="InterPro" id="IPR020926">
    <property type="entry name" value="Ribosomal_eL15_arc"/>
</dbReference>
<dbReference type="SUPFAM" id="SSF54189">
    <property type="entry name" value="Ribosomal proteins S24e, L23 and L15e"/>
    <property type="match status" value="1"/>
</dbReference>
<proteinExistence type="inferred from homology"/>
<dbReference type="InterPro" id="IPR012678">
    <property type="entry name" value="Ribosomal_uL23/eL15/eS24_sf"/>
</dbReference>
<evidence type="ECO:0000256" key="3">
    <source>
        <dbReference type="ARBA" id="ARBA00023274"/>
    </source>
</evidence>
<dbReference type="InterPro" id="IPR024794">
    <property type="entry name" value="Rbsml_eL15_core_dom_sf"/>
</dbReference>
<evidence type="ECO:0000256" key="1">
    <source>
        <dbReference type="ARBA" id="ARBA00006857"/>
    </source>
</evidence>
<dbReference type="PROSITE" id="PS01194">
    <property type="entry name" value="RIBOSOMAL_L15E"/>
    <property type="match status" value="1"/>
</dbReference>
<protein>
    <recommendedName>
        <fullName evidence="4 5">Large ribosomal subunit protein eL15</fullName>
    </recommendedName>
</protein>
<dbReference type="NCBIfam" id="NF003269">
    <property type="entry name" value="PRK04243.1"/>
    <property type="match status" value="1"/>
</dbReference>
<name>G0EE83_PYRF1</name>
<dbReference type="OrthoDB" id="8183at2157"/>
<dbReference type="AlphaFoldDB" id="G0EE83"/>
<dbReference type="Proteomes" id="UP000001037">
    <property type="component" value="Chromosome"/>
</dbReference>
<dbReference type="FunFam" id="3.40.1120.10:FF:000002">
    <property type="entry name" value="50S ribosomal protein L15e"/>
    <property type="match status" value="1"/>
</dbReference>
<evidence type="ECO:0000256" key="2">
    <source>
        <dbReference type="ARBA" id="ARBA00022980"/>
    </source>
</evidence>
<evidence type="ECO:0000313" key="6">
    <source>
        <dbReference type="EMBL" id="AEM38777.1"/>
    </source>
</evidence>
<dbReference type="GeneID" id="11139382"/>
<dbReference type="InParanoid" id="G0EE83"/>
<dbReference type="HOGENOM" id="CLU_080796_1_0_2"/>
<dbReference type="SMART" id="SM01384">
    <property type="entry name" value="Ribosomal_L15e"/>
    <property type="match status" value="1"/>
</dbReference>
<gene>
    <name evidence="5" type="primary">rpl15e</name>
    <name evidence="6" type="ordered locus">Pyrfu_0908</name>
</gene>
<dbReference type="GO" id="GO:0002181">
    <property type="term" value="P:cytoplasmic translation"/>
    <property type="evidence" value="ECO:0007669"/>
    <property type="project" value="TreeGrafter"/>
</dbReference>
<keyword evidence="7" id="KW-1185">Reference proteome</keyword>
<dbReference type="eggNOG" id="arCOG04209">
    <property type="taxonomic scope" value="Archaea"/>
</dbReference>
<dbReference type="RefSeq" id="WP_014026454.1">
    <property type="nucleotide sequence ID" value="NC_015931.1"/>
</dbReference>
<evidence type="ECO:0000313" key="7">
    <source>
        <dbReference type="Proteomes" id="UP000001037"/>
    </source>
</evidence>
<comment type="similarity">
    <text evidence="1 5">Belongs to the eukaryotic ribosomal protein eL15 family.</text>
</comment>
<dbReference type="FunCoup" id="G0EE83">
    <property type="interactions" value="182"/>
</dbReference>
<dbReference type="GO" id="GO:0003723">
    <property type="term" value="F:RNA binding"/>
    <property type="evidence" value="ECO:0007669"/>
    <property type="project" value="TreeGrafter"/>
</dbReference>
<dbReference type="HAMAP" id="MF_00256">
    <property type="entry name" value="Ribosomal_eL15"/>
    <property type="match status" value="1"/>
</dbReference>
<evidence type="ECO:0000256" key="4">
    <source>
        <dbReference type="ARBA" id="ARBA00035214"/>
    </source>
</evidence>
<dbReference type="GO" id="GO:0003735">
    <property type="term" value="F:structural constituent of ribosome"/>
    <property type="evidence" value="ECO:0007669"/>
    <property type="project" value="InterPro"/>
</dbReference>
<accession>G0EE83</accession>